<dbReference type="EMBL" id="CP002353">
    <property type="protein sequence ID" value="ADV62736.1"/>
    <property type="molecule type" value="Genomic_DNA"/>
</dbReference>
<sequence>MVEEHVIRLRSAWEWVEALDETNSPRPAERFALPLRWTDLEPQKRVKPLRMRRRFGAPPHEPEHQRVIVRLESTPGLLEVRLNGRIVEPTTDSRDRPILEGPWRPRNVLELVTDPRQWPDPEAPWGGQITVVVQPLHAQTM</sequence>
<name>E8R4D5_ISOPI</name>
<dbReference type="KEGG" id="ipa:Isop_2157"/>
<evidence type="ECO:0000313" key="1">
    <source>
        <dbReference type="EMBL" id="ADV62736.1"/>
    </source>
</evidence>
<organism evidence="1 2">
    <name type="scientific">Isosphaera pallida (strain ATCC 43644 / DSM 9630 / IS1B)</name>
    <dbReference type="NCBI Taxonomy" id="575540"/>
    <lineage>
        <taxon>Bacteria</taxon>
        <taxon>Pseudomonadati</taxon>
        <taxon>Planctomycetota</taxon>
        <taxon>Planctomycetia</taxon>
        <taxon>Isosphaerales</taxon>
        <taxon>Isosphaeraceae</taxon>
        <taxon>Isosphaera</taxon>
    </lineage>
</organism>
<dbReference type="Proteomes" id="UP000008631">
    <property type="component" value="Chromosome"/>
</dbReference>
<dbReference type="AlphaFoldDB" id="E8R4D5"/>
<evidence type="ECO:0000313" key="2">
    <source>
        <dbReference type="Proteomes" id="UP000008631"/>
    </source>
</evidence>
<reference evidence="1 2" key="2">
    <citation type="journal article" date="2011" name="Stand. Genomic Sci.">
        <title>Complete genome sequence of Isosphaera pallida type strain (IS1B).</title>
        <authorList>
            <consortium name="US DOE Joint Genome Institute (JGI-PGF)"/>
            <person name="Goker M."/>
            <person name="Cleland D."/>
            <person name="Saunders E."/>
            <person name="Lapidus A."/>
            <person name="Nolan M."/>
            <person name="Lucas S."/>
            <person name="Hammon N."/>
            <person name="Deshpande S."/>
            <person name="Cheng J.F."/>
            <person name="Tapia R."/>
            <person name="Han C."/>
            <person name="Goodwin L."/>
            <person name="Pitluck S."/>
            <person name="Liolios K."/>
            <person name="Pagani I."/>
            <person name="Ivanova N."/>
            <person name="Mavromatis K."/>
            <person name="Pati A."/>
            <person name="Chen A."/>
            <person name="Palaniappan K."/>
            <person name="Land M."/>
            <person name="Hauser L."/>
            <person name="Chang Y.J."/>
            <person name="Jeffries C.D."/>
            <person name="Detter J.C."/>
            <person name="Beck B."/>
            <person name="Woyke T."/>
            <person name="Bristow J."/>
            <person name="Eisen J.A."/>
            <person name="Markowitz V."/>
            <person name="Hugenholtz P."/>
            <person name="Kyrpides N.C."/>
            <person name="Klenk H.P."/>
        </authorList>
    </citation>
    <scope>NUCLEOTIDE SEQUENCE [LARGE SCALE GENOMIC DNA]</scope>
    <source>
        <strain evidence="2">ATCC 43644 / DSM 9630 / IS1B</strain>
    </source>
</reference>
<dbReference type="OrthoDB" id="288938at2"/>
<reference key="1">
    <citation type="submission" date="2010-11" db="EMBL/GenBank/DDBJ databases">
        <title>The complete sequence of chromosome of Isophaera pallida ATCC 43644.</title>
        <authorList>
            <consortium name="US DOE Joint Genome Institute (JGI-PGF)"/>
            <person name="Lucas S."/>
            <person name="Copeland A."/>
            <person name="Lapidus A."/>
            <person name="Bruce D."/>
            <person name="Goodwin L."/>
            <person name="Pitluck S."/>
            <person name="Kyrpides N."/>
            <person name="Mavromatis K."/>
            <person name="Pagani I."/>
            <person name="Ivanova N."/>
            <person name="Saunders E."/>
            <person name="Brettin T."/>
            <person name="Detter J.C."/>
            <person name="Han C."/>
            <person name="Tapia R."/>
            <person name="Land M."/>
            <person name="Hauser L."/>
            <person name="Markowitz V."/>
            <person name="Cheng J.-F."/>
            <person name="Hugenholtz P."/>
            <person name="Woyke T."/>
            <person name="Wu D."/>
            <person name="Eisen J.A."/>
        </authorList>
    </citation>
    <scope>NUCLEOTIDE SEQUENCE</scope>
    <source>
        <strain>ATCC 43644</strain>
    </source>
</reference>
<dbReference type="RefSeq" id="WP_013565024.1">
    <property type="nucleotide sequence ID" value="NC_014962.1"/>
</dbReference>
<accession>E8R4D5</accession>
<dbReference type="eggNOG" id="ENOG502ZG4K">
    <property type="taxonomic scope" value="Bacteria"/>
</dbReference>
<keyword evidence="2" id="KW-1185">Reference proteome</keyword>
<gene>
    <name evidence="1" type="ordered locus">Isop_2157</name>
</gene>
<proteinExistence type="predicted"/>
<protein>
    <submittedName>
        <fullName evidence="1">Uncharacterized protein</fullName>
    </submittedName>
</protein>
<dbReference type="InParanoid" id="E8R4D5"/>
<dbReference type="HOGENOM" id="CLU_1863826_0_0_0"/>